<dbReference type="PANTHER" id="PTHR43000">
    <property type="entry name" value="DTDP-D-GLUCOSE 4,6-DEHYDRATASE-RELATED"/>
    <property type="match status" value="1"/>
</dbReference>
<comment type="catalytic activity">
    <reaction evidence="1 8">
        <text>dTDP-alpha-D-glucose = dTDP-4-dehydro-6-deoxy-alpha-D-glucose + H2O</text>
        <dbReference type="Rhea" id="RHEA:17221"/>
        <dbReference type="ChEBI" id="CHEBI:15377"/>
        <dbReference type="ChEBI" id="CHEBI:57477"/>
        <dbReference type="ChEBI" id="CHEBI:57649"/>
        <dbReference type="EC" id="4.2.1.46"/>
    </reaction>
</comment>
<keyword evidence="11" id="KW-1185">Reference proteome</keyword>
<keyword evidence="7 8" id="KW-0456">Lyase</keyword>
<dbReference type="OrthoDB" id="9811743at2"/>
<evidence type="ECO:0000256" key="3">
    <source>
        <dbReference type="ARBA" id="ARBA00008178"/>
    </source>
</evidence>
<reference evidence="10 11" key="1">
    <citation type="journal article" date="2015" name="Stand. Genomic Sci.">
        <title>Genomic Encyclopedia of Bacterial and Archaeal Type Strains, Phase III: the genomes of soil and plant-associated and newly described type strains.</title>
        <authorList>
            <person name="Whitman W.B."/>
            <person name="Woyke T."/>
            <person name="Klenk H.P."/>
            <person name="Zhou Y."/>
            <person name="Lilburn T.G."/>
            <person name="Beck B.J."/>
            <person name="De Vos P."/>
            <person name="Vandamme P."/>
            <person name="Eisen J.A."/>
            <person name="Garrity G."/>
            <person name="Hugenholtz P."/>
            <person name="Kyrpides N.C."/>
        </authorList>
    </citation>
    <scope>NUCLEOTIDE SEQUENCE [LARGE SCALE GENOMIC DNA]</scope>
    <source>
        <strain evidence="10 11">CGMCC 1.10115</strain>
    </source>
</reference>
<dbReference type="EC" id="4.2.1.46" evidence="4 8"/>
<evidence type="ECO:0000256" key="7">
    <source>
        <dbReference type="ARBA" id="ARBA00023239"/>
    </source>
</evidence>
<dbReference type="InterPro" id="IPR016040">
    <property type="entry name" value="NAD(P)-bd_dom"/>
</dbReference>
<dbReference type="Proteomes" id="UP000318667">
    <property type="component" value="Unassembled WGS sequence"/>
</dbReference>
<gene>
    <name evidence="10" type="ORF">IQ19_00021</name>
</gene>
<dbReference type="CDD" id="cd05246">
    <property type="entry name" value="dTDP_GD_SDR_e"/>
    <property type="match status" value="1"/>
</dbReference>
<comment type="similarity">
    <text evidence="3 8">Belongs to the NAD(P)-dependent epimerase/dehydratase family. dTDP-glucose dehydratase subfamily.</text>
</comment>
<dbReference type="GO" id="GO:0009225">
    <property type="term" value="P:nucleotide-sugar metabolic process"/>
    <property type="evidence" value="ECO:0007669"/>
    <property type="project" value="InterPro"/>
</dbReference>
<dbReference type="InterPro" id="IPR036291">
    <property type="entry name" value="NAD(P)-bd_dom_sf"/>
</dbReference>
<sequence length="319" mass="36064">MTKHLLITGGAGFIGSNFLFRILKKGKYSITNADLLTYAADENNIEPLKKLNRYRFIKCDIGNANELSKVFDIEYEAIINFAAETHVDRSITDAAPFIHTNIGGTFNLLQAVLNGKARKMIQISTDEVYGSLSQTDSPFTEENPLAPNNPYSASKASADLLIRSFYHTYQLPLIITRCSNNFGPMQHTEKFIPKVISNALNNKDIPIYGDGLNIRDWIFVEDHCKGVELVLEKGIAGEIYNIGGNEQKTNLEVVNLILKHLNKDTKLIKHIKDRKGHDKRYAINSAKIEKELGWRPSISFEDGLKKTIEWHKTRIQERG</sequence>
<evidence type="ECO:0000256" key="1">
    <source>
        <dbReference type="ARBA" id="ARBA00001539"/>
    </source>
</evidence>
<evidence type="ECO:0000256" key="8">
    <source>
        <dbReference type="RuleBase" id="RU004473"/>
    </source>
</evidence>
<dbReference type="Gene3D" id="3.40.50.720">
    <property type="entry name" value="NAD(P)-binding Rossmann-like Domain"/>
    <property type="match status" value="1"/>
</dbReference>
<feature type="domain" description="NAD(P)-binding" evidence="9">
    <location>
        <begin position="6"/>
        <end position="307"/>
    </location>
</feature>
<protein>
    <recommendedName>
        <fullName evidence="5 8">dTDP-glucose 4,6-dehydratase</fullName>
        <ecNumber evidence="4 8">4.2.1.46</ecNumber>
    </recommendedName>
</protein>
<dbReference type="GeneID" id="65401328"/>
<comment type="cofactor">
    <cofactor evidence="2 8">
        <name>NAD(+)</name>
        <dbReference type="ChEBI" id="CHEBI:57540"/>
    </cofactor>
</comment>
<evidence type="ECO:0000259" key="9">
    <source>
        <dbReference type="Pfam" id="PF16363"/>
    </source>
</evidence>
<dbReference type="EMBL" id="VLKI01000001">
    <property type="protein sequence ID" value="TWH90578.1"/>
    <property type="molecule type" value="Genomic_DNA"/>
</dbReference>
<dbReference type="Gene3D" id="3.90.25.10">
    <property type="entry name" value="UDP-galactose 4-epimerase, domain 1"/>
    <property type="match status" value="1"/>
</dbReference>
<accession>A0A562K563</accession>
<evidence type="ECO:0000256" key="4">
    <source>
        <dbReference type="ARBA" id="ARBA00011990"/>
    </source>
</evidence>
<comment type="caution">
    <text evidence="10">The sequence shown here is derived from an EMBL/GenBank/DDBJ whole genome shotgun (WGS) entry which is preliminary data.</text>
</comment>
<evidence type="ECO:0000256" key="6">
    <source>
        <dbReference type="ARBA" id="ARBA00023027"/>
    </source>
</evidence>
<proteinExistence type="inferred from homology"/>
<evidence type="ECO:0000313" key="11">
    <source>
        <dbReference type="Proteomes" id="UP000318667"/>
    </source>
</evidence>
<keyword evidence="6" id="KW-0520">NAD</keyword>
<evidence type="ECO:0000256" key="2">
    <source>
        <dbReference type="ARBA" id="ARBA00001911"/>
    </source>
</evidence>
<evidence type="ECO:0000256" key="5">
    <source>
        <dbReference type="ARBA" id="ARBA00016977"/>
    </source>
</evidence>
<dbReference type="InterPro" id="IPR005888">
    <property type="entry name" value="dTDP_Gluc_deHydtase"/>
</dbReference>
<dbReference type="Pfam" id="PF16363">
    <property type="entry name" value="GDP_Man_Dehyd"/>
    <property type="match status" value="1"/>
</dbReference>
<dbReference type="NCBIfam" id="TIGR01181">
    <property type="entry name" value="dTDP_gluc_dehyt"/>
    <property type="match status" value="1"/>
</dbReference>
<evidence type="ECO:0000313" key="10">
    <source>
        <dbReference type="EMBL" id="TWH90578.1"/>
    </source>
</evidence>
<organism evidence="10 11">
    <name type="scientific">Cytobacillus oceanisediminis</name>
    <dbReference type="NCBI Taxonomy" id="665099"/>
    <lineage>
        <taxon>Bacteria</taxon>
        <taxon>Bacillati</taxon>
        <taxon>Bacillota</taxon>
        <taxon>Bacilli</taxon>
        <taxon>Bacillales</taxon>
        <taxon>Bacillaceae</taxon>
        <taxon>Cytobacillus</taxon>
    </lineage>
</organism>
<dbReference type="SUPFAM" id="SSF51735">
    <property type="entry name" value="NAD(P)-binding Rossmann-fold domains"/>
    <property type="match status" value="1"/>
</dbReference>
<dbReference type="AlphaFoldDB" id="A0A562K563"/>
<name>A0A562K563_9BACI</name>
<dbReference type="GO" id="GO:0008460">
    <property type="term" value="F:dTDP-glucose 4,6-dehydratase activity"/>
    <property type="evidence" value="ECO:0007669"/>
    <property type="project" value="UniProtKB-EC"/>
</dbReference>
<dbReference type="RefSeq" id="WP_144538710.1">
    <property type="nucleotide sequence ID" value="NZ_CBCSDC010000029.1"/>
</dbReference>